<reference evidence="4 5" key="1">
    <citation type="submission" date="2020-07" db="EMBL/GenBank/DDBJ databases">
        <title>Description of Limosilactobacillus balticus sp. nov., Limosilactobacillus agrestis sp. nov., Limosilactobacillus albertensis sp. nov., Limosilactobacillus rudii sp. nov., Limosilactobacillus fastidiosus sp. nov., five novel Limosilactobacillus species isolated from the vertebrate gastrointestinal tract, and proposal of 6 subspecies of Limosilactobacillus reuteri adapted to the gastrointestinal tract of specific vertebrate hosts.</title>
        <authorList>
            <person name="Li F."/>
            <person name="Cheng C."/>
            <person name="Zheng J."/>
            <person name="Quevedo R.M."/>
            <person name="Li J."/>
            <person name="Roos S."/>
            <person name="Gaenzle M.G."/>
            <person name="Walter J."/>
        </authorList>
    </citation>
    <scope>NUCLEOTIDE SEQUENCE [LARGE SCALE GENOMIC DNA]</scope>
    <source>
        <strain evidence="3 4">WF-MA3-C</strain>
        <strain evidence="2 5">WF-MO7-1</strain>
    </source>
</reference>
<feature type="transmembrane region" description="Helical" evidence="1">
    <location>
        <begin position="64"/>
        <end position="88"/>
    </location>
</feature>
<evidence type="ECO:0000313" key="3">
    <source>
        <dbReference type="EMBL" id="MBB1085378.1"/>
    </source>
</evidence>
<organism evidence="3 4">
    <name type="scientific">Limosilactobacillus fastidiosus</name>
    <dbReference type="NCBI Taxonomy" id="2759855"/>
    <lineage>
        <taxon>Bacteria</taxon>
        <taxon>Bacillati</taxon>
        <taxon>Bacillota</taxon>
        <taxon>Bacilli</taxon>
        <taxon>Lactobacillales</taxon>
        <taxon>Lactobacillaceae</taxon>
        <taxon>Limosilactobacillus</taxon>
    </lineage>
</organism>
<dbReference type="AlphaFoldDB" id="A0A7W3TY20"/>
<protein>
    <submittedName>
        <fullName evidence="3">Uncharacterized protein</fullName>
    </submittedName>
</protein>
<dbReference type="Proteomes" id="UP000518255">
    <property type="component" value="Unassembled WGS sequence"/>
</dbReference>
<keyword evidence="5" id="KW-1185">Reference proteome</keyword>
<proteinExistence type="predicted"/>
<gene>
    <name evidence="3" type="ORF">H5R63_00920</name>
    <name evidence="2" type="ORF">H5R64_05440</name>
</gene>
<dbReference type="EMBL" id="JACIUY010000042">
    <property type="protein sequence ID" value="MBB1085378.1"/>
    <property type="molecule type" value="Genomic_DNA"/>
</dbReference>
<dbReference type="Proteomes" id="UP000544052">
    <property type="component" value="Unassembled WGS sequence"/>
</dbReference>
<keyword evidence="1" id="KW-0472">Membrane</keyword>
<name>A0A7W3TY20_9LACO</name>
<dbReference type="EMBL" id="JACIUZ010000036">
    <property type="protein sequence ID" value="MBB1063206.1"/>
    <property type="molecule type" value="Genomic_DNA"/>
</dbReference>
<keyword evidence="1" id="KW-1133">Transmembrane helix</keyword>
<evidence type="ECO:0000313" key="2">
    <source>
        <dbReference type="EMBL" id="MBB1063206.1"/>
    </source>
</evidence>
<comment type="caution">
    <text evidence="3">The sequence shown here is derived from an EMBL/GenBank/DDBJ whole genome shotgun (WGS) entry which is preliminary data.</text>
</comment>
<feature type="transmembrane region" description="Helical" evidence="1">
    <location>
        <begin position="108"/>
        <end position="132"/>
    </location>
</feature>
<dbReference type="RefSeq" id="WP_182580173.1">
    <property type="nucleotide sequence ID" value="NZ_JACIUY010000042.1"/>
</dbReference>
<evidence type="ECO:0000313" key="5">
    <source>
        <dbReference type="Proteomes" id="UP000544052"/>
    </source>
</evidence>
<accession>A0A7W3TY20</accession>
<evidence type="ECO:0000313" key="4">
    <source>
        <dbReference type="Proteomes" id="UP000518255"/>
    </source>
</evidence>
<evidence type="ECO:0000256" key="1">
    <source>
        <dbReference type="SAM" id="Phobius"/>
    </source>
</evidence>
<keyword evidence="1" id="KW-0812">Transmembrane</keyword>
<sequence>MRNFLKRVYEHLANISSAKTRHEKKREREHNLLEKIHKMDDDDLAIRKSKLEGKTSSGSQLTPYLFGAFLAGITITLIGFSINVLYRALPIISGYRKVNAEQLGEVKYFLAASLGGSFILLVAIIILSIWYFRKQRNDKSLLDLYKQEFDRRDKDANR</sequence>